<accession>A0ABT7CTN7</accession>
<dbReference type="PROSITE" id="PS51257">
    <property type="entry name" value="PROKAR_LIPOPROTEIN"/>
    <property type="match status" value="1"/>
</dbReference>
<evidence type="ECO:0000313" key="2">
    <source>
        <dbReference type="Proteomes" id="UP001228581"/>
    </source>
</evidence>
<evidence type="ECO:0000313" key="1">
    <source>
        <dbReference type="EMBL" id="MDJ1497114.1"/>
    </source>
</evidence>
<name>A0ABT7CTN7_9BACT</name>
<gene>
    <name evidence="1" type="ORF">QNI19_29520</name>
</gene>
<dbReference type="Proteomes" id="UP001228581">
    <property type="component" value="Unassembled WGS sequence"/>
</dbReference>
<organism evidence="1 2">
    <name type="scientific">Xanthocytophaga flava</name>
    <dbReference type="NCBI Taxonomy" id="3048013"/>
    <lineage>
        <taxon>Bacteria</taxon>
        <taxon>Pseudomonadati</taxon>
        <taxon>Bacteroidota</taxon>
        <taxon>Cytophagia</taxon>
        <taxon>Cytophagales</taxon>
        <taxon>Rhodocytophagaceae</taxon>
        <taxon>Xanthocytophaga</taxon>
    </lineage>
</organism>
<dbReference type="RefSeq" id="WP_314002443.1">
    <property type="nucleotide sequence ID" value="NZ_JASJOR010000025.1"/>
</dbReference>
<reference evidence="1 2" key="1">
    <citation type="submission" date="2023-05" db="EMBL/GenBank/DDBJ databases">
        <authorList>
            <person name="Zhang X."/>
        </authorList>
    </citation>
    <scope>NUCLEOTIDE SEQUENCE [LARGE SCALE GENOMIC DNA]</scope>
    <source>
        <strain evidence="1 2">DM2B3-1</strain>
    </source>
</reference>
<sequence>MKKLKVQLQEHIVDLAALFVSILALVVSCSQQKDIQIAEYRPLLVIEFLKKDSEPHKGIVLKNVGLGPALIQSFRYYKDESAWKAHKPDTSWIPAYESFLAPYTFQDLTVLEPNYVIGENQSLFLLGTDGKLLQPASDSASTHTTSFFNSVTAHHLESLIIEIEYKSIYAPDTQKYYLRFCERFVANNIFNPDMENSYESTSIR</sequence>
<comment type="caution">
    <text evidence="1">The sequence shown here is derived from an EMBL/GenBank/DDBJ whole genome shotgun (WGS) entry which is preliminary data.</text>
</comment>
<protein>
    <submittedName>
        <fullName evidence="1">Uncharacterized protein</fullName>
    </submittedName>
</protein>
<keyword evidence="2" id="KW-1185">Reference proteome</keyword>
<proteinExistence type="predicted"/>
<dbReference type="EMBL" id="JASJOT010000029">
    <property type="protein sequence ID" value="MDJ1497114.1"/>
    <property type="molecule type" value="Genomic_DNA"/>
</dbReference>